<protein>
    <submittedName>
        <fullName evidence="1">Uncharacterized protein</fullName>
    </submittedName>
</protein>
<evidence type="ECO:0000313" key="1">
    <source>
        <dbReference type="EMBL" id="SBT71790.1"/>
    </source>
</evidence>
<proteinExistence type="predicted"/>
<gene>
    <name evidence="1" type="primary">PmlGA01_100027100</name>
    <name evidence="1" type="ORF">PMLGA01_100027100</name>
</gene>
<sequence>MHGYVCKRNRMHLHTGVRYYDREKNIVNKLLEKYKNLRYDDKMNLIKDQLKNIKERDIKVIYDFTVGCVEGQGLNKEHDVKQDTVQNKRKSKLMKLRKPSFVQEKRGKKRINNDITMMDIYEERTSLEKEKELKHIEKYTLIEDLYKSYIYSKAFTLLNSQYRTKHSISNSFIHIMINTLRKHILDKVKPTLINEFAVYTNPYMLFKNALFNFILHQYVKNPYEESLIESYMNRKINLTVLKINSADVPVEVYEPLVSFRGDIHYSYDFKEKFKESITTSLKILSAIMKNATNENKHQDKKECLHEKWQHPSTGEELLNDGSSYEHADMKYGEKKMYTDKNTTGFINEILKILPENTKYYYDNYPFYNLKSFKTNIQKKYVGGIKNSKPLNTEEEELSYMRYPTLQCVAHSLPKDVKYRNNVVHTIKVLERSKYWDYTSKIKAINTLIDVWNNMHSSEHYENLLDKSLPVIYSKDMLRKTRTRKETYNQGLTYIQSLTTQKPLHMRTKKG</sequence>
<dbReference type="VEuPathDB" id="PlasmoDB:PmUG01_10036000"/>
<reference evidence="1 2" key="1">
    <citation type="submission" date="2016-06" db="EMBL/GenBank/DDBJ databases">
        <authorList>
            <consortium name="Pathogen Informatics"/>
        </authorList>
    </citation>
    <scope>NUCLEOTIDE SEQUENCE [LARGE SCALE GENOMIC DNA]</scope>
    <source>
        <strain evidence="1">PmlGA01</strain>
    </source>
</reference>
<dbReference type="EMBL" id="LT594498">
    <property type="protein sequence ID" value="SBT71790.1"/>
    <property type="molecule type" value="Genomic_DNA"/>
</dbReference>
<dbReference type="Proteomes" id="UP000219799">
    <property type="component" value="Chromosome 10"/>
</dbReference>
<dbReference type="AlphaFoldDB" id="A0A1C3KDW6"/>
<name>A0A1C3KDW6_PLAMA</name>
<evidence type="ECO:0000313" key="2">
    <source>
        <dbReference type="Proteomes" id="UP000219799"/>
    </source>
</evidence>
<accession>A0A1C3KDW6</accession>
<organism evidence="1 2">
    <name type="scientific">Plasmodium malariae</name>
    <dbReference type="NCBI Taxonomy" id="5858"/>
    <lineage>
        <taxon>Eukaryota</taxon>
        <taxon>Sar</taxon>
        <taxon>Alveolata</taxon>
        <taxon>Apicomplexa</taxon>
        <taxon>Aconoidasida</taxon>
        <taxon>Haemosporida</taxon>
        <taxon>Plasmodiidae</taxon>
        <taxon>Plasmodium</taxon>
        <taxon>Plasmodium (Plasmodium)</taxon>
    </lineage>
</organism>